<dbReference type="GO" id="GO:0000155">
    <property type="term" value="F:phosphorelay sensor kinase activity"/>
    <property type="evidence" value="ECO:0007669"/>
    <property type="project" value="InterPro"/>
</dbReference>
<dbReference type="InterPro" id="IPR000700">
    <property type="entry name" value="PAS-assoc_C"/>
</dbReference>
<dbReference type="AlphaFoldDB" id="A0A1W9KU47"/>
<dbReference type="InterPro" id="IPR036097">
    <property type="entry name" value="HisK_dim/P_sf"/>
</dbReference>
<comment type="catalytic activity">
    <reaction evidence="1">
        <text>ATP + protein L-histidine = ADP + protein N-phospho-L-histidine.</text>
        <dbReference type="EC" id="2.7.13.3"/>
    </reaction>
</comment>
<reference evidence="8 9" key="1">
    <citation type="submission" date="2017-01" db="EMBL/GenBank/DDBJ databases">
        <title>Novel large sulfur bacteria in the metagenomes of groundwater-fed chemosynthetic microbial mats in the Lake Huron basin.</title>
        <authorList>
            <person name="Sharrar A.M."/>
            <person name="Flood B.E."/>
            <person name="Bailey J.V."/>
            <person name="Jones D.S."/>
            <person name="Biddanda B."/>
            <person name="Ruberg S.A."/>
            <person name="Marcus D.N."/>
            <person name="Dick G.J."/>
        </authorList>
    </citation>
    <scope>NUCLEOTIDE SEQUENCE [LARGE SCALE GENOMIC DNA]</scope>
    <source>
        <strain evidence="8">A7</strain>
    </source>
</reference>
<gene>
    <name evidence="8" type="ORF">BWK72_11395</name>
</gene>
<dbReference type="InterPro" id="IPR005467">
    <property type="entry name" value="His_kinase_dom"/>
</dbReference>
<dbReference type="InterPro" id="IPR004358">
    <property type="entry name" value="Sig_transdc_His_kin-like_C"/>
</dbReference>
<dbReference type="InterPro" id="IPR000014">
    <property type="entry name" value="PAS"/>
</dbReference>
<protein>
    <recommendedName>
        <fullName evidence="2">histidine kinase</fullName>
        <ecNumber evidence="2">2.7.13.3</ecNumber>
    </recommendedName>
</protein>
<keyword evidence="3" id="KW-0597">Phosphoprotein</keyword>
<evidence type="ECO:0000256" key="1">
    <source>
        <dbReference type="ARBA" id="ARBA00000085"/>
    </source>
</evidence>
<dbReference type="InterPro" id="IPR003661">
    <property type="entry name" value="HisK_dim/P_dom"/>
</dbReference>
<evidence type="ECO:0000256" key="5">
    <source>
        <dbReference type="ARBA" id="ARBA00022777"/>
    </source>
</evidence>
<dbReference type="CDD" id="cd00082">
    <property type="entry name" value="HisKA"/>
    <property type="match status" value="1"/>
</dbReference>
<sequence>MELALQGSKLGLWDWQISSGRVTFDTRWCAMLGYRVGELPTRMDTWQTLIHPQDMPQVMQVLNAHLQDGAAVYETEHRLRHKNGQWVWVQDRGQVVARDSTGAALRMVGTHSDISQRKQVEAELLRSNLELEQFSYSISHDMRQPLRMISSYLQLLQKSLGQQLTTEQADYLHFAVDGAQRMDTMMLGLLDYSRVGRKGEPMQLVDSRSLVSEALHFLHTSMGETQAQVQVQGEWPQVLVSPDEMLRLLQNLIANALKFHAPACHPTVTITSAFDLSHWTLCVADNGIGLAPGQIGRLFQMFARLQPRTAFEGTGIGLALCRKIAERHGGRIWAESIGEGQGSRFWVVLPLLAAPTPVVAQ</sequence>
<feature type="domain" description="Histidine kinase" evidence="6">
    <location>
        <begin position="137"/>
        <end position="353"/>
    </location>
</feature>
<dbReference type="Pfam" id="PF00512">
    <property type="entry name" value="HisKA"/>
    <property type="match status" value="1"/>
</dbReference>
<proteinExistence type="predicted"/>
<dbReference type="SUPFAM" id="SSF55785">
    <property type="entry name" value="PYP-like sensor domain (PAS domain)"/>
    <property type="match status" value="1"/>
</dbReference>
<keyword evidence="5" id="KW-0418">Kinase</keyword>
<dbReference type="InterPro" id="IPR052162">
    <property type="entry name" value="Sensor_kinase/Photoreceptor"/>
</dbReference>
<evidence type="ECO:0000259" key="6">
    <source>
        <dbReference type="PROSITE" id="PS50109"/>
    </source>
</evidence>
<dbReference type="Pfam" id="PF08447">
    <property type="entry name" value="PAS_3"/>
    <property type="match status" value="1"/>
</dbReference>
<evidence type="ECO:0000259" key="7">
    <source>
        <dbReference type="PROSITE" id="PS50113"/>
    </source>
</evidence>
<dbReference type="SMART" id="SM00387">
    <property type="entry name" value="HATPase_c"/>
    <property type="match status" value="1"/>
</dbReference>
<dbReference type="PANTHER" id="PTHR43304:SF1">
    <property type="entry name" value="PAC DOMAIN-CONTAINING PROTEIN"/>
    <property type="match status" value="1"/>
</dbReference>
<dbReference type="Gene3D" id="3.30.565.10">
    <property type="entry name" value="Histidine kinase-like ATPase, C-terminal domain"/>
    <property type="match status" value="1"/>
</dbReference>
<dbReference type="EC" id="2.7.13.3" evidence="2"/>
<evidence type="ECO:0000313" key="9">
    <source>
        <dbReference type="Proteomes" id="UP000192505"/>
    </source>
</evidence>
<dbReference type="NCBIfam" id="TIGR00229">
    <property type="entry name" value="sensory_box"/>
    <property type="match status" value="1"/>
</dbReference>
<organism evidence="8 9">
    <name type="scientific">Rhodoferax ferrireducens</name>
    <dbReference type="NCBI Taxonomy" id="192843"/>
    <lineage>
        <taxon>Bacteria</taxon>
        <taxon>Pseudomonadati</taxon>
        <taxon>Pseudomonadota</taxon>
        <taxon>Betaproteobacteria</taxon>
        <taxon>Burkholderiales</taxon>
        <taxon>Comamonadaceae</taxon>
        <taxon>Rhodoferax</taxon>
    </lineage>
</organism>
<keyword evidence="4" id="KW-0808">Transferase</keyword>
<dbReference type="PRINTS" id="PR00344">
    <property type="entry name" value="BCTRLSENSOR"/>
</dbReference>
<dbReference type="Proteomes" id="UP000192505">
    <property type="component" value="Unassembled WGS sequence"/>
</dbReference>
<evidence type="ECO:0000256" key="3">
    <source>
        <dbReference type="ARBA" id="ARBA00022553"/>
    </source>
</evidence>
<evidence type="ECO:0000256" key="4">
    <source>
        <dbReference type="ARBA" id="ARBA00022679"/>
    </source>
</evidence>
<feature type="domain" description="PAC" evidence="7">
    <location>
        <begin position="73"/>
        <end position="126"/>
    </location>
</feature>
<dbReference type="InterPro" id="IPR003594">
    <property type="entry name" value="HATPase_dom"/>
</dbReference>
<dbReference type="Gene3D" id="3.30.450.20">
    <property type="entry name" value="PAS domain"/>
    <property type="match status" value="1"/>
</dbReference>
<dbReference type="InterPro" id="IPR001610">
    <property type="entry name" value="PAC"/>
</dbReference>
<dbReference type="SUPFAM" id="SSF55874">
    <property type="entry name" value="ATPase domain of HSP90 chaperone/DNA topoisomerase II/histidine kinase"/>
    <property type="match status" value="1"/>
</dbReference>
<accession>A0A1W9KU47</accession>
<name>A0A1W9KU47_9BURK</name>
<dbReference type="InterPro" id="IPR035965">
    <property type="entry name" value="PAS-like_dom_sf"/>
</dbReference>
<dbReference type="SMART" id="SM00086">
    <property type="entry name" value="PAC"/>
    <property type="match status" value="1"/>
</dbReference>
<dbReference type="PROSITE" id="PS50109">
    <property type="entry name" value="HIS_KIN"/>
    <property type="match status" value="1"/>
</dbReference>
<evidence type="ECO:0000256" key="2">
    <source>
        <dbReference type="ARBA" id="ARBA00012438"/>
    </source>
</evidence>
<dbReference type="InterPro" id="IPR013655">
    <property type="entry name" value="PAS_fold_3"/>
</dbReference>
<dbReference type="EMBL" id="MTEI01000006">
    <property type="protein sequence ID" value="OQW87963.1"/>
    <property type="molecule type" value="Genomic_DNA"/>
</dbReference>
<dbReference type="InterPro" id="IPR036890">
    <property type="entry name" value="HATPase_C_sf"/>
</dbReference>
<dbReference type="PANTHER" id="PTHR43304">
    <property type="entry name" value="PHYTOCHROME-LIKE PROTEIN CPH1"/>
    <property type="match status" value="1"/>
</dbReference>
<comment type="caution">
    <text evidence="8">The sequence shown here is derived from an EMBL/GenBank/DDBJ whole genome shotgun (WGS) entry which is preliminary data.</text>
</comment>
<dbReference type="CDD" id="cd00130">
    <property type="entry name" value="PAS"/>
    <property type="match status" value="1"/>
</dbReference>
<dbReference type="PROSITE" id="PS50113">
    <property type="entry name" value="PAC"/>
    <property type="match status" value="1"/>
</dbReference>
<evidence type="ECO:0000313" key="8">
    <source>
        <dbReference type="EMBL" id="OQW87963.1"/>
    </source>
</evidence>
<dbReference type="SMART" id="SM00388">
    <property type="entry name" value="HisKA"/>
    <property type="match status" value="1"/>
</dbReference>
<dbReference type="Pfam" id="PF02518">
    <property type="entry name" value="HATPase_c"/>
    <property type="match status" value="1"/>
</dbReference>
<dbReference type="Gene3D" id="1.10.287.130">
    <property type="match status" value="1"/>
</dbReference>
<dbReference type="SUPFAM" id="SSF47384">
    <property type="entry name" value="Homodimeric domain of signal transducing histidine kinase"/>
    <property type="match status" value="1"/>
</dbReference>